<protein>
    <submittedName>
        <fullName evidence="1">Uncharacterized protein</fullName>
    </submittedName>
</protein>
<dbReference type="RefSeq" id="WP_002678564.1">
    <property type="nucleotide sequence ID" value="NZ_CM001795.1"/>
</dbReference>
<sequence>MKKTFLLLIFFSLCIISVYSYEAKFINPLNGNVVIYRGDEYHGSGKYYFIEDNKEILIIETECYYGPQVFWYGNDIIEIYIPFGAPFNGSYIYNSKTKSISNFIENVLTVFPDDDILICSDGFEKVIFIDIGTQKIVQVIKIDEITGSYLSIREAFDIKLMLEKILIGIYIDPKSLKEFETVKYYSFKREF</sequence>
<gene>
    <name evidence="1" type="ORF">HMPREF9726_00528</name>
</gene>
<organism evidence="1">
    <name type="scientific">Treponema denticola H-22</name>
    <dbReference type="NCBI Taxonomy" id="999432"/>
    <lineage>
        <taxon>Bacteria</taxon>
        <taxon>Pseudomonadati</taxon>
        <taxon>Spirochaetota</taxon>
        <taxon>Spirochaetia</taxon>
        <taxon>Spirochaetales</taxon>
        <taxon>Treponemataceae</taxon>
        <taxon>Treponema</taxon>
    </lineage>
</organism>
<dbReference type="Proteomes" id="UP000011705">
    <property type="component" value="Chromosome"/>
</dbReference>
<dbReference type="AlphaFoldDB" id="A0A0E2E8J7"/>
<reference evidence="1" key="1">
    <citation type="submission" date="2012-01" db="EMBL/GenBank/DDBJ databases">
        <title>The Genome Sequence of Treponema denticola H-22.</title>
        <authorList>
            <consortium name="The Broad Institute Genome Sequencing Platform"/>
            <person name="Earl A."/>
            <person name="Ward D."/>
            <person name="Feldgarden M."/>
            <person name="Gevers D."/>
            <person name="Blanton J.M."/>
            <person name="Fenno C.J."/>
            <person name="Baranova O.V."/>
            <person name="Mathney J."/>
            <person name="Dewhirst F.E."/>
            <person name="Izard J."/>
            <person name="Young S.K."/>
            <person name="Zeng Q."/>
            <person name="Gargeya S."/>
            <person name="Fitzgerald M."/>
            <person name="Haas B."/>
            <person name="Abouelleil A."/>
            <person name="Alvarado L."/>
            <person name="Arachchi H.M."/>
            <person name="Berlin A."/>
            <person name="Chapman S.B."/>
            <person name="Gearin G."/>
            <person name="Goldberg J."/>
            <person name="Griggs A."/>
            <person name="Gujja S."/>
            <person name="Hansen M."/>
            <person name="Heiman D."/>
            <person name="Howarth C."/>
            <person name="Larimer J."/>
            <person name="Lui A."/>
            <person name="MacDonald P.J.P."/>
            <person name="McCowen C."/>
            <person name="Montmayeur A."/>
            <person name="Murphy C."/>
            <person name="Neiman D."/>
            <person name="Pearson M."/>
            <person name="Priest M."/>
            <person name="Roberts A."/>
            <person name="Saif S."/>
            <person name="Shea T."/>
            <person name="Sisk P."/>
            <person name="Stolte C."/>
            <person name="Sykes S."/>
            <person name="Wortman J."/>
            <person name="Nusbaum C."/>
            <person name="Birren B."/>
        </authorList>
    </citation>
    <scope>NUCLEOTIDE SEQUENCE [LARGE SCALE GENOMIC DNA]</scope>
    <source>
        <strain evidence="1">H-22</strain>
    </source>
</reference>
<dbReference type="EMBL" id="AGDV01000004">
    <property type="protein sequence ID" value="EMB35387.1"/>
    <property type="molecule type" value="Genomic_DNA"/>
</dbReference>
<accession>A0A0E2E8J7</accession>
<proteinExistence type="predicted"/>
<name>A0A0E2E8J7_TREDN</name>
<dbReference type="HOGENOM" id="CLU_1502841_0_0_12"/>
<comment type="caution">
    <text evidence="1">The sequence shown here is derived from an EMBL/GenBank/DDBJ whole genome shotgun (WGS) entry which is preliminary data.</text>
</comment>
<evidence type="ECO:0000313" key="1">
    <source>
        <dbReference type="EMBL" id="EMB35387.1"/>
    </source>
</evidence>
<dbReference type="PATRIC" id="fig|999432.5.peg.546"/>